<sequence>MHIKKYISHFFYTITHRKLFNAPTSHIIMATEAIVVQRLSSTTAIYEPPLDAAASTNEVPHDRPHLWVDGRQGPKPEQIHFEIQYSLSCCSHYTSLQRSQRYSWLQGTTFVQRTLATSICSSKGTSSKRPCRRKKVLIYAFSNGGSMNLAAVSKAYRHLTVAALPARLVVFDSLPGDDNLMNEFSR</sequence>
<evidence type="ECO:0000313" key="1">
    <source>
        <dbReference type="EMBL" id="ORY11434.1"/>
    </source>
</evidence>
<gene>
    <name evidence="1" type="ORF">BCR34DRAFT_565343</name>
</gene>
<dbReference type="Proteomes" id="UP000193144">
    <property type="component" value="Unassembled WGS sequence"/>
</dbReference>
<comment type="caution">
    <text evidence="1">The sequence shown here is derived from an EMBL/GenBank/DDBJ whole genome shotgun (WGS) entry which is preliminary data.</text>
</comment>
<protein>
    <submittedName>
        <fullName evidence="1">Uncharacterized protein</fullName>
    </submittedName>
</protein>
<reference evidence="1 2" key="1">
    <citation type="submission" date="2016-07" db="EMBL/GenBank/DDBJ databases">
        <title>Pervasive Adenine N6-methylation of Active Genes in Fungi.</title>
        <authorList>
            <consortium name="DOE Joint Genome Institute"/>
            <person name="Mondo S.J."/>
            <person name="Dannebaum R.O."/>
            <person name="Kuo R.C."/>
            <person name="Labutti K."/>
            <person name="Haridas S."/>
            <person name="Kuo A."/>
            <person name="Salamov A."/>
            <person name="Ahrendt S.R."/>
            <person name="Lipzen A."/>
            <person name="Sullivan W."/>
            <person name="Andreopoulos W.B."/>
            <person name="Clum A."/>
            <person name="Lindquist E."/>
            <person name="Daum C."/>
            <person name="Ramamoorthy G.K."/>
            <person name="Gryganskyi A."/>
            <person name="Culley D."/>
            <person name="Magnuson J.K."/>
            <person name="James T.Y."/>
            <person name="O'Malley M.A."/>
            <person name="Stajich J.E."/>
            <person name="Spatafora J.W."/>
            <person name="Visel A."/>
            <person name="Grigoriev I.V."/>
        </authorList>
    </citation>
    <scope>NUCLEOTIDE SEQUENCE [LARGE SCALE GENOMIC DNA]</scope>
    <source>
        <strain evidence="1 2">CBS 115471</strain>
    </source>
</reference>
<organism evidence="1 2">
    <name type="scientific">Clohesyomyces aquaticus</name>
    <dbReference type="NCBI Taxonomy" id="1231657"/>
    <lineage>
        <taxon>Eukaryota</taxon>
        <taxon>Fungi</taxon>
        <taxon>Dikarya</taxon>
        <taxon>Ascomycota</taxon>
        <taxon>Pezizomycotina</taxon>
        <taxon>Dothideomycetes</taxon>
        <taxon>Pleosporomycetidae</taxon>
        <taxon>Pleosporales</taxon>
        <taxon>Lindgomycetaceae</taxon>
        <taxon>Clohesyomyces</taxon>
    </lineage>
</organism>
<dbReference type="OrthoDB" id="77878at2759"/>
<evidence type="ECO:0000313" key="2">
    <source>
        <dbReference type="Proteomes" id="UP000193144"/>
    </source>
</evidence>
<proteinExistence type="predicted"/>
<dbReference type="EMBL" id="MCFA01000061">
    <property type="protein sequence ID" value="ORY11434.1"/>
    <property type="molecule type" value="Genomic_DNA"/>
</dbReference>
<dbReference type="AlphaFoldDB" id="A0A1Y1ZML5"/>
<keyword evidence="2" id="KW-1185">Reference proteome</keyword>
<name>A0A1Y1ZML5_9PLEO</name>
<accession>A0A1Y1ZML5</accession>